<dbReference type="PANTHER" id="PTHR21687:SF5">
    <property type="entry name" value="PLASMALEMMA VESICLE-ASSOCIATED PROTEIN"/>
    <property type="match status" value="1"/>
</dbReference>
<sequence length="597" mass="65660">MYSNRYSYVPKHSPTAQKKMQYQSKGKSCGYYLRIVFFFSSLIQSLIIVSLVLFLIYGDKQDSASLSRIQDLEESFSRLSIENVALRRQRKNLTTFLNTTLMEKANNDWELSRLRYHSNKSIGFFRDMEKTVQQCHNELTNCKNWLVPPGHCAQAITSNCDCGLLVEQMKARIGLLEANYTQTSQRLKREMDHIAKDRDNLNLEAIGLRRDKLMHEKEAELCKESCKTEFVQSLSGISNVTNAFLNKINSLFPTHLAFQISCEKQRENLERIQSNCTSLSRDMEEKFQYYLDNIGGEVSSTLAENSRLKAENWRLFEDYRSCSQNRLGLSQQHRQDMNRLQEKHDQATERLLMEKKNLNGEITVLNRTVHFKNTELEHLVAQLKQLNKTCMSRIHPATPFVKTNNGWNLFSNNGGGSSSSSSSSSNSLSQSSRIGAASSSFNSGGSSSSSASSNNKPVSNGGILSLFGSNPSSSSSGSGSNKPGTGKGSTTSSYGGSAGSNLGSTGLGSEKSLTNAKTSSGSEASSSSSGSTSRTSFSWFGTGRSTSLGSKSGSGTEKGPSGENGDGGHPGKFQHFSVSVSQHVRELERLLNPVGSL</sequence>
<keyword evidence="1" id="KW-0175">Coiled coil</keyword>
<feature type="coiled-coil region" evidence="1">
    <location>
        <begin position="330"/>
        <end position="357"/>
    </location>
</feature>
<proteinExistence type="predicted"/>
<feature type="compositionally biased region" description="Low complexity" evidence="2">
    <location>
        <begin position="414"/>
        <end position="455"/>
    </location>
</feature>
<comment type="caution">
    <text evidence="4">The sequence shown here is derived from an EMBL/GenBank/DDBJ whole genome shotgun (WGS) entry which is preliminary data.</text>
</comment>
<protein>
    <recommendedName>
        <fullName evidence="6">Plasmalemma vesicle-associated protein</fullName>
    </recommendedName>
</protein>
<evidence type="ECO:0000313" key="5">
    <source>
        <dbReference type="Proteomes" id="UP000324091"/>
    </source>
</evidence>
<dbReference type="PANTHER" id="PTHR21687">
    <property type="entry name" value="PLASMALEMMA VESICLE-ASSOCIATED PROTEIN"/>
    <property type="match status" value="1"/>
</dbReference>
<feature type="transmembrane region" description="Helical" evidence="3">
    <location>
        <begin position="31"/>
        <end position="57"/>
    </location>
</feature>
<dbReference type="Proteomes" id="UP000324091">
    <property type="component" value="Chromosome 15"/>
</dbReference>
<feature type="compositionally biased region" description="Low complexity" evidence="2">
    <location>
        <begin position="468"/>
        <end position="501"/>
    </location>
</feature>
<keyword evidence="3" id="KW-0812">Transmembrane</keyword>
<organism evidence="4 5">
    <name type="scientific">Takifugu flavidus</name>
    <name type="common">sansaifugu</name>
    <dbReference type="NCBI Taxonomy" id="433684"/>
    <lineage>
        <taxon>Eukaryota</taxon>
        <taxon>Metazoa</taxon>
        <taxon>Chordata</taxon>
        <taxon>Craniata</taxon>
        <taxon>Vertebrata</taxon>
        <taxon>Euteleostomi</taxon>
        <taxon>Actinopterygii</taxon>
        <taxon>Neopterygii</taxon>
        <taxon>Teleostei</taxon>
        <taxon>Neoteleostei</taxon>
        <taxon>Acanthomorphata</taxon>
        <taxon>Eupercaria</taxon>
        <taxon>Tetraodontiformes</taxon>
        <taxon>Tetradontoidea</taxon>
        <taxon>Tetraodontidae</taxon>
        <taxon>Takifugu</taxon>
    </lineage>
</organism>
<dbReference type="AlphaFoldDB" id="A0A5C6P1F9"/>
<reference evidence="4 5" key="1">
    <citation type="submission" date="2019-04" db="EMBL/GenBank/DDBJ databases">
        <title>Chromosome genome assembly for Takifugu flavidus.</title>
        <authorList>
            <person name="Xiao S."/>
        </authorList>
    </citation>
    <scope>NUCLEOTIDE SEQUENCE [LARGE SCALE GENOMIC DNA]</scope>
    <source>
        <strain evidence="4">HTHZ2018</strain>
        <tissue evidence="4">Muscle</tissue>
    </source>
</reference>
<keyword evidence="3" id="KW-1133">Transmembrane helix</keyword>
<dbReference type="InterPro" id="IPR009538">
    <property type="entry name" value="PV-1"/>
</dbReference>
<evidence type="ECO:0000313" key="4">
    <source>
        <dbReference type="EMBL" id="TWW72739.1"/>
    </source>
</evidence>
<dbReference type="EMBL" id="RHFK02000007">
    <property type="protein sequence ID" value="TWW72739.1"/>
    <property type="molecule type" value="Genomic_DNA"/>
</dbReference>
<dbReference type="GO" id="GO:0043114">
    <property type="term" value="P:regulation of vascular permeability"/>
    <property type="evidence" value="ECO:0007669"/>
    <property type="project" value="TreeGrafter"/>
</dbReference>
<dbReference type="GO" id="GO:0002693">
    <property type="term" value="P:positive regulation of cellular extravasation"/>
    <property type="evidence" value="ECO:0007669"/>
    <property type="project" value="TreeGrafter"/>
</dbReference>
<dbReference type="Pfam" id="PF06637">
    <property type="entry name" value="PV-1"/>
    <property type="match status" value="1"/>
</dbReference>
<feature type="compositionally biased region" description="Low complexity" evidence="2">
    <location>
        <begin position="518"/>
        <end position="561"/>
    </location>
</feature>
<gene>
    <name evidence="4" type="ORF">D4764_15G0001330</name>
</gene>
<evidence type="ECO:0008006" key="6">
    <source>
        <dbReference type="Google" id="ProtNLM"/>
    </source>
</evidence>
<feature type="region of interest" description="Disordered" evidence="2">
    <location>
        <begin position="414"/>
        <end position="578"/>
    </location>
</feature>
<name>A0A5C6P1F9_9TELE</name>
<keyword evidence="5" id="KW-1185">Reference proteome</keyword>
<evidence type="ECO:0000256" key="3">
    <source>
        <dbReference type="SAM" id="Phobius"/>
    </source>
</evidence>
<keyword evidence="3" id="KW-0472">Membrane</keyword>
<evidence type="ECO:0000256" key="2">
    <source>
        <dbReference type="SAM" id="MobiDB-lite"/>
    </source>
</evidence>
<accession>A0A5C6P1F9</accession>
<evidence type="ECO:0000256" key="1">
    <source>
        <dbReference type="SAM" id="Coils"/>
    </source>
</evidence>